<evidence type="ECO:0008006" key="5">
    <source>
        <dbReference type="Google" id="ProtNLM"/>
    </source>
</evidence>
<gene>
    <name evidence="3" type="ORF">DCK97_07315</name>
</gene>
<sequence>MHPMSMQRDITRRLRQIAPQIFWGCLVSYFAFHAVQGDRGVVAWLQMRQQLAALDHQLDDARTERQRLEKQVALMRAESLDPDMLDEQVRRVLGYTDPRDRVEFYDASAALQPPTGEASAKTDAPASVLDVLPDQGMPAPR</sequence>
<name>A0A3B9IHE6_9PROT</name>
<evidence type="ECO:0000256" key="1">
    <source>
        <dbReference type="SAM" id="Coils"/>
    </source>
</evidence>
<dbReference type="AlphaFoldDB" id="A0A3B9IHE6"/>
<dbReference type="EMBL" id="DMAI01000116">
    <property type="protein sequence ID" value="HAE47215.1"/>
    <property type="molecule type" value="Genomic_DNA"/>
</dbReference>
<comment type="caution">
    <text evidence="3">The sequence shown here is derived from an EMBL/GenBank/DDBJ whole genome shotgun (WGS) entry which is preliminary data.</text>
</comment>
<feature type="region of interest" description="Disordered" evidence="2">
    <location>
        <begin position="110"/>
        <end position="141"/>
    </location>
</feature>
<dbReference type="Pfam" id="PF04977">
    <property type="entry name" value="DivIC"/>
    <property type="match status" value="1"/>
</dbReference>
<keyword evidence="1" id="KW-0175">Coiled coil</keyword>
<reference evidence="3 4" key="1">
    <citation type="journal article" date="2018" name="Nat. Biotechnol.">
        <title>A standardized bacterial taxonomy based on genome phylogeny substantially revises the tree of life.</title>
        <authorList>
            <person name="Parks D.H."/>
            <person name="Chuvochina M."/>
            <person name="Waite D.W."/>
            <person name="Rinke C."/>
            <person name="Skarshewski A."/>
            <person name="Chaumeil P.A."/>
            <person name="Hugenholtz P."/>
        </authorList>
    </citation>
    <scope>NUCLEOTIDE SEQUENCE [LARGE SCALE GENOMIC DNA]</scope>
    <source>
        <strain evidence="3">UBA8739</strain>
    </source>
</reference>
<dbReference type="InterPro" id="IPR007060">
    <property type="entry name" value="FtsL/DivIC"/>
</dbReference>
<organism evidence="3 4">
    <name type="scientific">Tistrella mobilis</name>
    <dbReference type="NCBI Taxonomy" id="171437"/>
    <lineage>
        <taxon>Bacteria</taxon>
        <taxon>Pseudomonadati</taxon>
        <taxon>Pseudomonadota</taxon>
        <taxon>Alphaproteobacteria</taxon>
        <taxon>Geminicoccales</taxon>
        <taxon>Geminicoccaceae</taxon>
        <taxon>Tistrella</taxon>
    </lineage>
</organism>
<evidence type="ECO:0000313" key="3">
    <source>
        <dbReference type="EMBL" id="HAE47215.1"/>
    </source>
</evidence>
<accession>A0A3B9IHE6</accession>
<evidence type="ECO:0000256" key="2">
    <source>
        <dbReference type="SAM" id="MobiDB-lite"/>
    </source>
</evidence>
<evidence type="ECO:0000313" key="4">
    <source>
        <dbReference type="Proteomes" id="UP000257706"/>
    </source>
</evidence>
<proteinExistence type="predicted"/>
<feature type="coiled-coil region" evidence="1">
    <location>
        <begin position="51"/>
        <end position="78"/>
    </location>
</feature>
<dbReference type="Proteomes" id="UP000257706">
    <property type="component" value="Unassembled WGS sequence"/>
</dbReference>
<protein>
    <recommendedName>
        <fullName evidence="5">Septum formation initiator</fullName>
    </recommendedName>
</protein>